<reference evidence="2" key="1">
    <citation type="submission" date="2020-11" db="EMBL/GenBank/DDBJ databases">
        <authorList>
            <consortium name="DOE Joint Genome Institute"/>
            <person name="Ahrendt S."/>
            <person name="Riley R."/>
            <person name="Andreopoulos W."/>
            <person name="Labutti K."/>
            <person name="Pangilinan J."/>
            <person name="Ruiz-Duenas F.J."/>
            <person name="Barrasa J.M."/>
            <person name="Sanchez-Garcia M."/>
            <person name="Camarero S."/>
            <person name="Miyauchi S."/>
            <person name="Serrano A."/>
            <person name="Linde D."/>
            <person name="Babiker R."/>
            <person name="Drula E."/>
            <person name="Ayuso-Fernandez I."/>
            <person name="Pacheco R."/>
            <person name="Padilla G."/>
            <person name="Ferreira P."/>
            <person name="Barriuso J."/>
            <person name="Kellner H."/>
            <person name="Castanera R."/>
            <person name="Alfaro M."/>
            <person name="Ramirez L."/>
            <person name="Pisabarro A.G."/>
            <person name="Kuo A."/>
            <person name="Tritt A."/>
            <person name="Lipzen A."/>
            <person name="He G."/>
            <person name="Yan M."/>
            <person name="Ng V."/>
            <person name="Cullen D."/>
            <person name="Martin F."/>
            <person name="Rosso M.-N."/>
            <person name="Henrissat B."/>
            <person name="Hibbett D."/>
            <person name="Martinez A.T."/>
            <person name="Grigoriev I.V."/>
        </authorList>
    </citation>
    <scope>NUCLEOTIDE SEQUENCE</scope>
    <source>
        <strain evidence="2">AH 40177</strain>
    </source>
</reference>
<proteinExistence type="predicted"/>
<evidence type="ECO:0000313" key="3">
    <source>
        <dbReference type="Proteomes" id="UP000772434"/>
    </source>
</evidence>
<evidence type="ECO:0000256" key="1">
    <source>
        <dbReference type="SAM" id="MobiDB-lite"/>
    </source>
</evidence>
<protein>
    <submittedName>
        <fullName evidence="2">Uncharacterized protein</fullName>
    </submittedName>
</protein>
<feature type="region of interest" description="Disordered" evidence="1">
    <location>
        <begin position="139"/>
        <end position="170"/>
    </location>
</feature>
<feature type="compositionally biased region" description="Low complexity" evidence="1">
    <location>
        <begin position="139"/>
        <end position="154"/>
    </location>
</feature>
<evidence type="ECO:0000313" key="2">
    <source>
        <dbReference type="EMBL" id="KAF9065657.1"/>
    </source>
</evidence>
<name>A0A9P5U4H1_9AGAR</name>
<dbReference type="Proteomes" id="UP000772434">
    <property type="component" value="Unassembled WGS sequence"/>
</dbReference>
<organism evidence="2 3">
    <name type="scientific">Rhodocollybia butyracea</name>
    <dbReference type="NCBI Taxonomy" id="206335"/>
    <lineage>
        <taxon>Eukaryota</taxon>
        <taxon>Fungi</taxon>
        <taxon>Dikarya</taxon>
        <taxon>Basidiomycota</taxon>
        <taxon>Agaricomycotina</taxon>
        <taxon>Agaricomycetes</taxon>
        <taxon>Agaricomycetidae</taxon>
        <taxon>Agaricales</taxon>
        <taxon>Marasmiineae</taxon>
        <taxon>Omphalotaceae</taxon>
        <taxon>Rhodocollybia</taxon>
    </lineage>
</organism>
<dbReference type="EMBL" id="JADNRY010000100">
    <property type="protein sequence ID" value="KAF9065657.1"/>
    <property type="molecule type" value="Genomic_DNA"/>
</dbReference>
<comment type="caution">
    <text evidence="2">The sequence shown here is derived from an EMBL/GenBank/DDBJ whole genome shotgun (WGS) entry which is preliminary data.</text>
</comment>
<dbReference type="AlphaFoldDB" id="A0A9P5U4H1"/>
<sequence>MVAKSCFIQLRSTREVVFNLSIFNYTDSPTTVKRETLFYREKPIRNPRAGFSFRFVFPNATFINPKAKTTLSSTVNHSLNTHGKRHPTVAAQQKPCSYTGHFNLYAMDHQDLCEIYRPAGSSKPRYEVLYRHLRGLETSSDAPVSTSTSSYASPSPSPAPFPRFSQNDPELETETCVQKLTATITLPPTPYGRKFGSAHAPCLHDPVTHHPYPLELSRISPVNQVFYRDAEKECFATRHSDDVSMVGKLPGVSARVGVCVGESDVRRKGKTGELESAGGFHMSRVWEGVDANADTEKERMERIEKRWSFLKGIWG</sequence>
<gene>
    <name evidence="2" type="ORF">BDP27DRAFT_1461899</name>
</gene>
<keyword evidence="3" id="KW-1185">Reference proteome</keyword>
<accession>A0A9P5U4H1</accession>
<dbReference type="OrthoDB" id="3256283at2759"/>